<dbReference type="RefSeq" id="WP_092205978.1">
    <property type="nucleotide sequence ID" value="NZ_FOVN01000001.1"/>
</dbReference>
<dbReference type="AlphaFoldDB" id="A0A1I4YZV3"/>
<organism evidence="1 2">
    <name type="scientific">Bizionia echini</name>
    <dbReference type="NCBI Taxonomy" id="649333"/>
    <lineage>
        <taxon>Bacteria</taxon>
        <taxon>Pseudomonadati</taxon>
        <taxon>Bacteroidota</taxon>
        <taxon>Flavobacteriia</taxon>
        <taxon>Flavobacteriales</taxon>
        <taxon>Flavobacteriaceae</taxon>
        <taxon>Bizionia</taxon>
    </lineage>
</organism>
<evidence type="ECO:0000313" key="1">
    <source>
        <dbReference type="EMBL" id="SFN43576.1"/>
    </source>
</evidence>
<protein>
    <submittedName>
        <fullName evidence="1">Uncharacterized protein</fullName>
    </submittedName>
</protein>
<proteinExistence type="predicted"/>
<evidence type="ECO:0000313" key="2">
    <source>
        <dbReference type="Proteomes" id="UP000198705"/>
    </source>
</evidence>
<reference evidence="2" key="1">
    <citation type="submission" date="2016-10" db="EMBL/GenBank/DDBJ databases">
        <authorList>
            <person name="Varghese N."/>
            <person name="Submissions S."/>
        </authorList>
    </citation>
    <scope>NUCLEOTIDE SEQUENCE [LARGE SCALE GENOMIC DNA]</scope>
    <source>
        <strain evidence="2">DSM 23925</strain>
    </source>
</reference>
<name>A0A1I4YZV3_9FLAO</name>
<gene>
    <name evidence="1" type="ORF">SAMN04487989_101411</name>
</gene>
<accession>A0A1I4YZV3</accession>
<dbReference type="OrthoDB" id="9852133at2"/>
<dbReference type="Proteomes" id="UP000198705">
    <property type="component" value="Unassembled WGS sequence"/>
</dbReference>
<dbReference type="EMBL" id="FOVN01000001">
    <property type="protein sequence ID" value="SFN43576.1"/>
    <property type="molecule type" value="Genomic_DNA"/>
</dbReference>
<dbReference type="STRING" id="649333.SAMN04487989_101411"/>
<sequence length="181" mass="22296">MRSIFREEKKIQKEPRFKEITNFSIVTHDEDVPRARKYSLNDQLYFSEFSGFKIKELIETNFNFFTWLPRKIENFTYEDEVIKYAEQCLEFLEKIDRYSFSKRHDILSLAISQVDNMLRYEHELDFGNENRKLYYKSLINVPFYKKIDKITEKLIRQALEIEQTSPEYRRKYFEEVKSKYK</sequence>
<keyword evidence="2" id="KW-1185">Reference proteome</keyword>